<dbReference type="OrthoDB" id="9810250at2"/>
<dbReference type="InterPro" id="IPR039532">
    <property type="entry name" value="TetR_C_Firmicutes"/>
</dbReference>
<dbReference type="PANTHER" id="PTHR43479:SF7">
    <property type="entry name" value="TETR-FAMILY TRANSCRIPTIONAL REGULATOR"/>
    <property type="match status" value="1"/>
</dbReference>
<dbReference type="InterPro" id="IPR009057">
    <property type="entry name" value="Homeodomain-like_sf"/>
</dbReference>
<evidence type="ECO:0000313" key="5">
    <source>
        <dbReference type="Proteomes" id="UP000184386"/>
    </source>
</evidence>
<evidence type="ECO:0000256" key="2">
    <source>
        <dbReference type="PROSITE-ProRule" id="PRU00335"/>
    </source>
</evidence>
<accession>A0A1M6YY84</accession>
<dbReference type="EMBL" id="FRAC01000027">
    <property type="protein sequence ID" value="SHL23029.1"/>
    <property type="molecule type" value="Genomic_DNA"/>
</dbReference>
<evidence type="ECO:0000256" key="1">
    <source>
        <dbReference type="ARBA" id="ARBA00023125"/>
    </source>
</evidence>
<dbReference type="AlphaFoldDB" id="A0A1M6YY84"/>
<dbReference type="PROSITE" id="PS50977">
    <property type="entry name" value="HTH_TETR_2"/>
    <property type="match status" value="1"/>
</dbReference>
<name>A0A1M6YY84_9FIRM</name>
<keyword evidence="1 2" id="KW-0238">DNA-binding</keyword>
<feature type="domain" description="HTH tetR-type" evidence="3">
    <location>
        <begin position="11"/>
        <end position="71"/>
    </location>
</feature>
<sequence length="183" mass="21080">MKELKQSRKTQYTQMVLRDALMELMEQKNISQITVKELCVKADINRTTFYAHYTDPNDLLHKIEADVLLSVGNAVSSLHDPIDKSNIIKIIQELLQYIADNNKYIQILLSERGDVQFQKELFMMIYEKCELMALAPPSSTKEFYFIFVLNGSVGLIQHWLKSGLNKSANEMAEIIFNMAAQIK</sequence>
<dbReference type="Proteomes" id="UP000184386">
    <property type="component" value="Unassembled WGS sequence"/>
</dbReference>
<dbReference type="InterPro" id="IPR050624">
    <property type="entry name" value="HTH-type_Tx_Regulator"/>
</dbReference>
<proteinExistence type="predicted"/>
<evidence type="ECO:0000259" key="3">
    <source>
        <dbReference type="PROSITE" id="PS50977"/>
    </source>
</evidence>
<keyword evidence="5" id="KW-1185">Reference proteome</keyword>
<evidence type="ECO:0000313" key="4">
    <source>
        <dbReference type="EMBL" id="SHL23029.1"/>
    </source>
</evidence>
<dbReference type="Gene3D" id="1.10.357.10">
    <property type="entry name" value="Tetracycline Repressor, domain 2"/>
    <property type="match status" value="1"/>
</dbReference>
<gene>
    <name evidence="4" type="ORF">SAMN02745136_04415</name>
</gene>
<protein>
    <submittedName>
        <fullName evidence="4">Transcriptional regulator, TetR family</fullName>
    </submittedName>
</protein>
<dbReference type="InterPro" id="IPR001647">
    <property type="entry name" value="HTH_TetR"/>
</dbReference>
<dbReference type="PANTHER" id="PTHR43479">
    <property type="entry name" value="ACREF/ENVCD OPERON REPRESSOR-RELATED"/>
    <property type="match status" value="1"/>
</dbReference>
<organism evidence="4 5">
    <name type="scientific">Anaerocolumna jejuensis DSM 15929</name>
    <dbReference type="NCBI Taxonomy" id="1121322"/>
    <lineage>
        <taxon>Bacteria</taxon>
        <taxon>Bacillati</taxon>
        <taxon>Bacillota</taxon>
        <taxon>Clostridia</taxon>
        <taxon>Lachnospirales</taxon>
        <taxon>Lachnospiraceae</taxon>
        <taxon>Anaerocolumna</taxon>
    </lineage>
</organism>
<dbReference type="STRING" id="1121322.SAMN02745136_04415"/>
<dbReference type="Pfam" id="PF14278">
    <property type="entry name" value="TetR_C_8"/>
    <property type="match status" value="1"/>
</dbReference>
<dbReference type="RefSeq" id="WP_073279196.1">
    <property type="nucleotide sequence ID" value="NZ_FRAC01000027.1"/>
</dbReference>
<dbReference type="GO" id="GO:0003677">
    <property type="term" value="F:DNA binding"/>
    <property type="evidence" value="ECO:0007669"/>
    <property type="project" value="UniProtKB-UniRule"/>
</dbReference>
<reference evidence="4 5" key="1">
    <citation type="submission" date="2016-11" db="EMBL/GenBank/DDBJ databases">
        <authorList>
            <person name="Jaros S."/>
            <person name="Januszkiewicz K."/>
            <person name="Wedrychowicz H."/>
        </authorList>
    </citation>
    <scope>NUCLEOTIDE SEQUENCE [LARGE SCALE GENOMIC DNA]</scope>
    <source>
        <strain evidence="4 5">DSM 15929</strain>
    </source>
</reference>
<dbReference type="SUPFAM" id="SSF46689">
    <property type="entry name" value="Homeodomain-like"/>
    <property type="match status" value="1"/>
</dbReference>
<feature type="DNA-binding region" description="H-T-H motif" evidence="2">
    <location>
        <begin position="34"/>
        <end position="53"/>
    </location>
</feature>